<feature type="compositionally biased region" description="Low complexity" evidence="2">
    <location>
        <begin position="9"/>
        <end position="20"/>
    </location>
</feature>
<dbReference type="SUPFAM" id="SSF56959">
    <property type="entry name" value="Leukocidin-like"/>
    <property type="match status" value="1"/>
</dbReference>
<dbReference type="STRING" id="85968.GCA_900073015_01683"/>
<evidence type="ECO:0000313" key="4">
    <source>
        <dbReference type="Proteomes" id="UP000230551"/>
    </source>
</evidence>
<dbReference type="Proteomes" id="UP000230551">
    <property type="component" value="Unassembled WGS sequence"/>
</dbReference>
<keyword evidence="4" id="KW-1185">Reference proteome</keyword>
<dbReference type="AlphaFoldDB" id="A0A2G5PIE4"/>
<dbReference type="Pfam" id="PF09203">
    <property type="entry name" value="MspA"/>
    <property type="match status" value="1"/>
</dbReference>
<dbReference type="InterPro" id="IPR036435">
    <property type="entry name" value="Leukocidin/porin_MspA_sf"/>
</dbReference>
<protein>
    <submittedName>
        <fullName evidence="3">MspA protein</fullName>
    </submittedName>
</protein>
<feature type="compositionally biased region" description="Low complexity" evidence="2">
    <location>
        <begin position="27"/>
        <end position="43"/>
    </location>
</feature>
<dbReference type="InterPro" id="IPR015286">
    <property type="entry name" value="Porin_fam_mycobact-type"/>
</dbReference>
<comment type="caution">
    <text evidence="3">The sequence shown here is derived from an EMBL/GenBank/DDBJ whole genome shotgun (WGS) entry which is preliminary data.</text>
</comment>
<evidence type="ECO:0000256" key="1">
    <source>
        <dbReference type="ARBA" id="ARBA00022729"/>
    </source>
</evidence>
<keyword evidence="1" id="KW-0732">Signal</keyword>
<name>A0A2G5PIE4_9MYCO</name>
<accession>A0A2G5PIE4</accession>
<dbReference type="EMBL" id="PDCN02000001">
    <property type="protein sequence ID" value="PIB77744.1"/>
    <property type="molecule type" value="Genomic_DNA"/>
</dbReference>
<gene>
    <name evidence="3" type="ORF">CQY22_000820</name>
</gene>
<evidence type="ECO:0000256" key="2">
    <source>
        <dbReference type="SAM" id="MobiDB-lite"/>
    </source>
</evidence>
<proteinExistence type="predicted"/>
<feature type="region of interest" description="Disordered" evidence="2">
    <location>
        <begin position="1"/>
        <end position="43"/>
    </location>
</feature>
<organism evidence="3 4">
    <name type="scientific">Mycolicibacterium brumae</name>
    <dbReference type="NCBI Taxonomy" id="85968"/>
    <lineage>
        <taxon>Bacteria</taxon>
        <taxon>Bacillati</taxon>
        <taxon>Actinomycetota</taxon>
        <taxon>Actinomycetes</taxon>
        <taxon>Mycobacteriales</taxon>
        <taxon>Mycobacteriaceae</taxon>
        <taxon>Mycolicibacterium</taxon>
    </lineage>
</organism>
<reference evidence="3 4" key="1">
    <citation type="journal article" date="2017" name="Infect. Genet. Evol.">
        <title>The new phylogeny of the genus Mycobacterium: The old and the news.</title>
        <authorList>
            <person name="Tortoli E."/>
            <person name="Fedrizzi T."/>
            <person name="Meehan C.J."/>
            <person name="Trovato A."/>
            <person name="Grottola A."/>
            <person name="Giacobazzi E."/>
            <person name="Serpini G.F."/>
            <person name="Tagliazucchi S."/>
            <person name="Fabio A."/>
            <person name="Bettua C."/>
            <person name="Bertorelli R."/>
            <person name="Frascaro F."/>
            <person name="De Sanctis V."/>
            <person name="Pecorari M."/>
            <person name="Jousson O."/>
            <person name="Segata N."/>
            <person name="Cirillo D.M."/>
        </authorList>
    </citation>
    <scope>NUCLEOTIDE SEQUENCE [LARGE SCALE GENOMIC DNA]</scope>
    <source>
        <strain evidence="3 4">CIP1034565</strain>
    </source>
</reference>
<dbReference type="OrthoDB" id="4748350at2"/>
<sequence>MRPVDPDDPNVAQVANNAPDAAPPAGDPGSALLGPMPSGPPGVMMTPDGWQLNVTGLEESLAAVPSLTGAPTSREYIVDGTFVGTITGAGSTELSGGVLEAGYQIGCGIIQDTVESITSAGVSPFVGGFMKGWRPQLPTFGIAANVNQQLKIALKPGTVNIVSVGKKSYKGDTARVSIYGFRVKIDGCAGQSFIRSFATLTSSTDDTDDVITYLGVTKAV</sequence>
<dbReference type="Gene3D" id="2.60.40.1650">
    <property type="entry name" value="Porin MspA (Ig-like beta-sandwich domain)"/>
    <property type="match status" value="2"/>
</dbReference>
<evidence type="ECO:0000313" key="3">
    <source>
        <dbReference type="EMBL" id="PIB77744.1"/>
    </source>
</evidence>